<reference evidence="2" key="1">
    <citation type="journal article" date="2023" name="Mol. Phylogenet. Evol.">
        <title>Genome-scale phylogeny and comparative genomics of the fungal order Sordariales.</title>
        <authorList>
            <person name="Hensen N."/>
            <person name="Bonometti L."/>
            <person name="Westerberg I."/>
            <person name="Brannstrom I.O."/>
            <person name="Guillou S."/>
            <person name="Cros-Aarteil S."/>
            <person name="Calhoun S."/>
            <person name="Haridas S."/>
            <person name="Kuo A."/>
            <person name="Mondo S."/>
            <person name="Pangilinan J."/>
            <person name="Riley R."/>
            <person name="LaButti K."/>
            <person name="Andreopoulos B."/>
            <person name="Lipzen A."/>
            <person name="Chen C."/>
            <person name="Yan M."/>
            <person name="Daum C."/>
            <person name="Ng V."/>
            <person name="Clum A."/>
            <person name="Steindorff A."/>
            <person name="Ohm R.A."/>
            <person name="Martin F."/>
            <person name="Silar P."/>
            <person name="Natvig D.O."/>
            <person name="Lalanne C."/>
            <person name="Gautier V."/>
            <person name="Ament-Velasquez S.L."/>
            <person name="Kruys A."/>
            <person name="Hutchinson M.I."/>
            <person name="Powell A.J."/>
            <person name="Barry K."/>
            <person name="Miller A.N."/>
            <person name="Grigoriev I.V."/>
            <person name="Debuchy R."/>
            <person name="Gladieux P."/>
            <person name="Hiltunen Thoren M."/>
            <person name="Johannesson H."/>
        </authorList>
    </citation>
    <scope>NUCLEOTIDE SEQUENCE</scope>
    <source>
        <strain evidence="2">PSN324</strain>
    </source>
</reference>
<dbReference type="Proteomes" id="UP001321749">
    <property type="component" value="Unassembled WGS sequence"/>
</dbReference>
<sequence length="448" mass="49166">MLPKPSITFTVPSLHDGIPIDCRIYHPESLGTSPNAPPWRKHAAVFAHPYASLGGSYDDAVVDIAAGTLLRSGFLVATFNFRGAHGSAGRTSWTSKAERADYMSVVGFLAHYVHFLDPFRRITVRRTESAVRQDEIQLEGEFVAKIRIHPPTPDPAVDLGAPAATAAEKPVMLLGGYSYGSMVTTQLPFLETILAPFEAPTCGSPAAEIRLRAEHLADMQNTVLASARAAAADRSVPASPRKSLNLRVGGDESNRKSHESHRPLSIELEEKIRHGIEELMAKTKKGQQKMSRDQNGEVVEHLHPLPHRTLYRPAYLLVSPLQGVVKSLTTMSLPTPLSNMVQKVWNQLPARPSSQGGDQEQPPQALPAEAESKLVQNSTLAIYGDRDNFVSARKLRQWTSRLQALPNSQFRAHEVSSATHFWQGKFGRILRDAIQSYAGSLMGDTDLN</sequence>
<reference evidence="2" key="2">
    <citation type="submission" date="2023-06" db="EMBL/GenBank/DDBJ databases">
        <authorList>
            <consortium name="Lawrence Berkeley National Laboratory"/>
            <person name="Mondo S.J."/>
            <person name="Hensen N."/>
            <person name="Bonometti L."/>
            <person name="Westerberg I."/>
            <person name="Brannstrom I.O."/>
            <person name="Guillou S."/>
            <person name="Cros-Aarteil S."/>
            <person name="Calhoun S."/>
            <person name="Haridas S."/>
            <person name="Kuo A."/>
            <person name="Pangilinan J."/>
            <person name="Riley R."/>
            <person name="Labutti K."/>
            <person name="Andreopoulos B."/>
            <person name="Lipzen A."/>
            <person name="Chen C."/>
            <person name="Yanf M."/>
            <person name="Daum C."/>
            <person name="Ng V."/>
            <person name="Clum A."/>
            <person name="Steindorff A."/>
            <person name="Ohm R."/>
            <person name="Martin F."/>
            <person name="Silar P."/>
            <person name="Natvig D."/>
            <person name="Lalanne C."/>
            <person name="Gautier V."/>
            <person name="Ament-Velasquez S.L."/>
            <person name="Kruys A."/>
            <person name="Hutchinson M.I."/>
            <person name="Powell A.J."/>
            <person name="Barry K."/>
            <person name="Miller A.N."/>
            <person name="Grigoriev I.V."/>
            <person name="Debuchy R."/>
            <person name="Gladieux P."/>
            <person name="Thoren M.H."/>
            <person name="Johannesson H."/>
        </authorList>
    </citation>
    <scope>NUCLEOTIDE SEQUENCE</scope>
    <source>
        <strain evidence="2">PSN324</strain>
    </source>
</reference>
<proteinExistence type="predicted"/>
<dbReference type="SUPFAM" id="SSF53474">
    <property type="entry name" value="alpha/beta-Hydrolases"/>
    <property type="match status" value="2"/>
</dbReference>
<dbReference type="AlphaFoldDB" id="A0AAV9H9N0"/>
<feature type="region of interest" description="Disordered" evidence="1">
    <location>
        <begin position="230"/>
        <end position="262"/>
    </location>
</feature>
<evidence type="ECO:0000256" key="1">
    <source>
        <dbReference type="SAM" id="MobiDB-lite"/>
    </source>
</evidence>
<feature type="compositionally biased region" description="Polar residues" evidence="1">
    <location>
        <begin position="352"/>
        <end position="362"/>
    </location>
</feature>
<comment type="caution">
    <text evidence="2">The sequence shown here is derived from an EMBL/GenBank/DDBJ whole genome shotgun (WGS) entry which is preliminary data.</text>
</comment>
<dbReference type="PANTHER" id="PTHR42103:SF2">
    <property type="entry name" value="AB HYDROLASE-1 DOMAIN-CONTAINING PROTEIN"/>
    <property type="match status" value="1"/>
</dbReference>
<keyword evidence="3" id="KW-1185">Reference proteome</keyword>
<feature type="compositionally biased region" description="Low complexity" evidence="1">
    <location>
        <begin position="230"/>
        <end position="241"/>
    </location>
</feature>
<evidence type="ECO:0000313" key="2">
    <source>
        <dbReference type="EMBL" id="KAK4457163.1"/>
    </source>
</evidence>
<gene>
    <name evidence="2" type="ORF">QBC42DRAFT_309579</name>
</gene>
<dbReference type="EMBL" id="MU865133">
    <property type="protein sequence ID" value="KAK4457163.1"/>
    <property type="molecule type" value="Genomic_DNA"/>
</dbReference>
<name>A0AAV9H9N0_9PEZI</name>
<feature type="region of interest" description="Disordered" evidence="1">
    <location>
        <begin position="349"/>
        <end position="368"/>
    </location>
</feature>
<evidence type="ECO:0000313" key="3">
    <source>
        <dbReference type="Proteomes" id="UP001321749"/>
    </source>
</evidence>
<protein>
    <submittedName>
        <fullName evidence="2">Uncharacterized protein</fullName>
    </submittedName>
</protein>
<dbReference type="InterPro" id="IPR029058">
    <property type="entry name" value="AB_hydrolase_fold"/>
</dbReference>
<feature type="compositionally biased region" description="Basic and acidic residues" evidence="1">
    <location>
        <begin position="249"/>
        <end position="262"/>
    </location>
</feature>
<dbReference type="Gene3D" id="3.40.50.1820">
    <property type="entry name" value="alpha/beta hydrolase"/>
    <property type="match status" value="1"/>
</dbReference>
<accession>A0AAV9H9N0</accession>
<dbReference type="PANTHER" id="PTHR42103">
    <property type="entry name" value="ALPHA/BETA-HYDROLASES SUPERFAMILY PROTEIN"/>
    <property type="match status" value="1"/>
</dbReference>
<organism evidence="2 3">
    <name type="scientific">Cladorrhinum samala</name>
    <dbReference type="NCBI Taxonomy" id="585594"/>
    <lineage>
        <taxon>Eukaryota</taxon>
        <taxon>Fungi</taxon>
        <taxon>Dikarya</taxon>
        <taxon>Ascomycota</taxon>
        <taxon>Pezizomycotina</taxon>
        <taxon>Sordariomycetes</taxon>
        <taxon>Sordariomycetidae</taxon>
        <taxon>Sordariales</taxon>
        <taxon>Podosporaceae</taxon>
        <taxon>Cladorrhinum</taxon>
    </lineage>
</organism>